<protein>
    <submittedName>
        <fullName evidence="2">Uncharacterized protein</fullName>
    </submittedName>
</protein>
<dbReference type="AlphaFoldDB" id="A0ABD3WD46"/>
<organism evidence="2 3">
    <name type="scientific">Sinanodonta woodiana</name>
    <name type="common">Chinese pond mussel</name>
    <name type="synonym">Anodonta woodiana</name>
    <dbReference type="NCBI Taxonomy" id="1069815"/>
    <lineage>
        <taxon>Eukaryota</taxon>
        <taxon>Metazoa</taxon>
        <taxon>Spiralia</taxon>
        <taxon>Lophotrochozoa</taxon>
        <taxon>Mollusca</taxon>
        <taxon>Bivalvia</taxon>
        <taxon>Autobranchia</taxon>
        <taxon>Heteroconchia</taxon>
        <taxon>Palaeoheterodonta</taxon>
        <taxon>Unionida</taxon>
        <taxon>Unionoidea</taxon>
        <taxon>Unionidae</taxon>
        <taxon>Unioninae</taxon>
        <taxon>Sinanodonta</taxon>
    </lineage>
</organism>
<dbReference type="Proteomes" id="UP001634394">
    <property type="component" value="Unassembled WGS sequence"/>
</dbReference>
<gene>
    <name evidence="2" type="ORF">ACJMK2_038718</name>
</gene>
<evidence type="ECO:0000313" key="2">
    <source>
        <dbReference type="EMBL" id="KAL3870673.1"/>
    </source>
</evidence>
<feature type="region of interest" description="Disordered" evidence="1">
    <location>
        <begin position="1"/>
        <end position="23"/>
    </location>
</feature>
<reference evidence="2 3" key="1">
    <citation type="submission" date="2024-11" db="EMBL/GenBank/DDBJ databases">
        <title>Chromosome-level genome assembly of the freshwater bivalve Anodonta woodiana.</title>
        <authorList>
            <person name="Chen X."/>
        </authorList>
    </citation>
    <scope>NUCLEOTIDE SEQUENCE [LARGE SCALE GENOMIC DNA]</scope>
    <source>
        <strain evidence="2">MN2024</strain>
        <tissue evidence="2">Gills</tissue>
    </source>
</reference>
<evidence type="ECO:0000313" key="3">
    <source>
        <dbReference type="Proteomes" id="UP001634394"/>
    </source>
</evidence>
<name>A0ABD3WD46_SINWO</name>
<sequence length="87" mass="9692">MSGRKKISGDQQQKRKIKTTGQARKSCKLLAAYLKVDEFKKEDDKPAASEPSRATADEENDKMELSIVSENSDAESIATNDESLDRE</sequence>
<comment type="caution">
    <text evidence="2">The sequence shown here is derived from an EMBL/GenBank/DDBJ whole genome shotgun (WGS) entry which is preliminary data.</text>
</comment>
<evidence type="ECO:0000256" key="1">
    <source>
        <dbReference type="SAM" id="MobiDB-lite"/>
    </source>
</evidence>
<keyword evidence="3" id="KW-1185">Reference proteome</keyword>
<accession>A0ABD3WD46</accession>
<proteinExistence type="predicted"/>
<dbReference type="EMBL" id="JBJQND010000007">
    <property type="protein sequence ID" value="KAL3870673.1"/>
    <property type="molecule type" value="Genomic_DNA"/>
</dbReference>
<feature type="region of interest" description="Disordered" evidence="1">
    <location>
        <begin position="39"/>
        <end position="87"/>
    </location>
</feature>